<evidence type="ECO:0008006" key="5">
    <source>
        <dbReference type="Google" id="ProtNLM"/>
    </source>
</evidence>
<reference evidence="3 4" key="1">
    <citation type="submission" date="2013-11" db="EMBL/GenBank/DDBJ databases">
        <title>Draft genome of the bovine lungworm Dictyocaulus viviparus.</title>
        <authorList>
            <person name="Mitreva M."/>
        </authorList>
    </citation>
    <scope>NUCLEOTIDE SEQUENCE [LARGE SCALE GENOMIC DNA]</scope>
    <source>
        <strain evidence="3 4">HannoverDv2000</strain>
    </source>
</reference>
<organism evidence="3 4">
    <name type="scientific">Dictyocaulus viviparus</name>
    <name type="common">Bovine lungworm</name>
    <dbReference type="NCBI Taxonomy" id="29172"/>
    <lineage>
        <taxon>Eukaryota</taxon>
        <taxon>Metazoa</taxon>
        <taxon>Ecdysozoa</taxon>
        <taxon>Nematoda</taxon>
        <taxon>Chromadorea</taxon>
        <taxon>Rhabditida</taxon>
        <taxon>Rhabditina</taxon>
        <taxon>Rhabditomorpha</taxon>
        <taxon>Strongyloidea</taxon>
        <taxon>Metastrongylidae</taxon>
        <taxon>Dictyocaulus</taxon>
    </lineage>
</organism>
<name>A0A0D8XHW0_DICVI</name>
<dbReference type="AlphaFoldDB" id="A0A0D8XHW0"/>
<keyword evidence="4" id="KW-1185">Reference proteome</keyword>
<evidence type="ECO:0000313" key="4">
    <source>
        <dbReference type="Proteomes" id="UP000053766"/>
    </source>
</evidence>
<feature type="region of interest" description="Disordered" evidence="1">
    <location>
        <begin position="1"/>
        <end position="37"/>
    </location>
</feature>
<evidence type="ECO:0000256" key="2">
    <source>
        <dbReference type="SAM" id="Phobius"/>
    </source>
</evidence>
<reference evidence="4" key="2">
    <citation type="journal article" date="2016" name="Sci. Rep.">
        <title>Dictyocaulus viviparus genome, variome and transcriptome elucidate lungworm biology and support future intervention.</title>
        <authorList>
            <person name="McNulty S.N."/>
            <person name="Strube C."/>
            <person name="Rosa B.A."/>
            <person name="Martin J.C."/>
            <person name="Tyagi R."/>
            <person name="Choi Y.J."/>
            <person name="Wang Q."/>
            <person name="Hallsworth Pepin K."/>
            <person name="Zhang X."/>
            <person name="Ozersky P."/>
            <person name="Wilson R.K."/>
            <person name="Sternberg P.W."/>
            <person name="Gasser R.B."/>
            <person name="Mitreva M."/>
        </authorList>
    </citation>
    <scope>NUCLEOTIDE SEQUENCE [LARGE SCALE GENOMIC DNA]</scope>
    <source>
        <strain evidence="4">HannoverDv2000</strain>
    </source>
</reference>
<feature type="transmembrane region" description="Helical" evidence="2">
    <location>
        <begin position="45"/>
        <end position="69"/>
    </location>
</feature>
<feature type="compositionally biased region" description="Acidic residues" evidence="1">
    <location>
        <begin position="18"/>
        <end position="33"/>
    </location>
</feature>
<dbReference type="STRING" id="29172.A0A0D8XHW0"/>
<dbReference type="Proteomes" id="UP000053766">
    <property type="component" value="Unassembled WGS sequence"/>
</dbReference>
<dbReference type="OrthoDB" id="5815483at2759"/>
<proteinExistence type="predicted"/>
<sequence>MTSSTTTGHYRNRSSAQDDADESVDMKGDEDDEEHGKAKKYAKLILPHVALVLLTCAYTILGASIFYTVEQPHEMETKQHQNDQFRFVIATSELDVP</sequence>
<evidence type="ECO:0000313" key="3">
    <source>
        <dbReference type="EMBL" id="KJH44183.1"/>
    </source>
</evidence>
<evidence type="ECO:0000256" key="1">
    <source>
        <dbReference type="SAM" id="MobiDB-lite"/>
    </source>
</evidence>
<accession>A0A0D8XHW0</accession>
<gene>
    <name evidence="3" type="ORF">DICVIV_09784</name>
</gene>
<keyword evidence="2" id="KW-1133">Transmembrane helix</keyword>
<feature type="compositionally biased region" description="Polar residues" evidence="1">
    <location>
        <begin position="1"/>
        <end position="17"/>
    </location>
</feature>
<keyword evidence="2" id="KW-0472">Membrane</keyword>
<dbReference type="EMBL" id="KN716492">
    <property type="protein sequence ID" value="KJH44183.1"/>
    <property type="molecule type" value="Genomic_DNA"/>
</dbReference>
<keyword evidence="2" id="KW-0812">Transmembrane</keyword>
<protein>
    <recommendedName>
        <fullName evidence="5">Potassium channel domain-containing protein</fullName>
    </recommendedName>
</protein>
<dbReference type="Gene3D" id="1.10.287.70">
    <property type="match status" value="1"/>
</dbReference>